<gene>
    <name evidence="1" type="ORF">EV182_000157</name>
</gene>
<reference evidence="1" key="1">
    <citation type="submission" date="2022-06" db="EMBL/GenBank/DDBJ databases">
        <title>Phylogenomic reconstructions and comparative analyses of Kickxellomycotina fungi.</title>
        <authorList>
            <person name="Reynolds N.K."/>
            <person name="Stajich J.E."/>
            <person name="Barry K."/>
            <person name="Grigoriev I.V."/>
            <person name="Crous P."/>
            <person name="Smith M.E."/>
        </authorList>
    </citation>
    <scope>NUCLEOTIDE SEQUENCE</scope>
    <source>
        <strain evidence="1">RSA 2271</strain>
    </source>
</reference>
<feature type="non-terminal residue" evidence="1">
    <location>
        <position position="1"/>
    </location>
</feature>
<evidence type="ECO:0000313" key="1">
    <source>
        <dbReference type="EMBL" id="KAJ1680375.1"/>
    </source>
</evidence>
<comment type="caution">
    <text evidence="1">The sequence shown here is derived from an EMBL/GenBank/DDBJ whole genome shotgun (WGS) entry which is preliminary data.</text>
</comment>
<dbReference type="EMBL" id="JAMZIH010000004">
    <property type="protein sequence ID" value="KAJ1680375.1"/>
    <property type="molecule type" value="Genomic_DNA"/>
</dbReference>
<organism evidence="1 2">
    <name type="scientific">Spiromyces aspiralis</name>
    <dbReference type="NCBI Taxonomy" id="68401"/>
    <lineage>
        <taxon>Eukaryota</taxon>
        <taxon>Fungi</taxon>
        <taxon>Fungi incertae sedis</taxon>
        <taxon>Zoopagomycota</taxon>
        <taxon>Kickxellomycotina</taxon>
        <taxon>Kickxellomycetes</taxon>
        <taxon>Kickxellales</taxon>
        <taxon>Kickxellaceae</taxon>
        <taxon>Spiromyces</taxon>
    </lineage>
</organism>
<name>A0ACC1HUU7_9FUNG</name>
<keyword evidence="2" id="KW-1185">Reference proteome</keyword>
<proteinExistence type="predicted"/>
<sequence length="62" mass="7098">DFKRIQEALMPMISSVEDKDFISQLELVALIDPGQFRNIDQLLQSELGGRYSLELLSLRETS</sequence>
<evidence type="ECO:0000313" key="2">
    <source>
        <dbReference type="Proteomes" id="UP001145114"/>
    </source>
</evidence>
<dbReference type="Proteomes" id="UP001145114">
    <property type="component" value="Unassembled WGS sequence"/>
</dbReference>
<accession>A0ACC1HUU7</accession>
<protein>
    <submittedName>
        <fullName evidence="1">Uncharacterized protein</fullName>
    </submittedName>
</protein>